<evidence type="ECO:0000256" key="4">
    <source>
        <dbReference type="ARBA" id="ARBA00022803"/>
    </source>
</evidence>
<evidence type="ECO:0000256" key="2">
    <source>
        <dbReference type="ARBA" id="ARBA00022679"/>
    </source>
</evidence>
<proteinExistence type="predicted"/>
<sequence>MQNLRSDYSRSSQQRREYFKIAQEQLKSGDLSSSKIDLERAYNQTKDPFLLLYQSLLVPPTVASLDHADELREKLATVFTNIERFIADFDINCFSDNPADYIYHNLFYLAYQGKNDRDLQAAHSQFLYTLFPQIHYTADHCKTNTETIINSKITTKKSLAICSNNFRNNTAGKFFIGLPEKIDKESWDVTLLLPPHLKNDKYTERYKTLACDVIWLPENIIDAQKLIAKLELDCIFYPELTLTPYIQLLAHARLAHVQFTTWGHPVTSGIPTIDYYLSSTLMEPHNAQAHYTEKLICLSHFPTWYEPSYLQQSTLNRSHFKLPEHGALYCCGHQAFKFHPDFDEILANILRKDTSSHIVLINAWNPDSLMDAVKARMQKTIPDVFPRIIFLNRLNILEYLVLSKLVDVHLDPLHFGGGRTSFDLFANEKVIVTWPGEFQRGRVTSACYALMGMNEAVANNWDDYVDIAVNIANNHELREALESSIARNKHKLLAPQGLIKEFENFMHQALSDALR</sequence>
<protein>
    <recommendedName>
        <fullName evidence="5">O-GlcNAc transferase C-terminal domain-containing protein</fullName>
    </recommendedName>
</protein>
<dbReference type="Gene3D" id="3.40.50.2000">
    <property type="entry name" value="Glycogen Phosphorylase B"/>
    <property type="match status" value="1"/>
</dbReference>
<dbReference type="EMBL" id="CACSIO010000012">
    <property type="protein sequence ID" value="CAA0104351.1"/>
    <property type="molecule type" value="Genomic_DNA"/>
</dbReference>
<dbReference type="GO" id="GO:0016757">
    <property type="term" value="F:glycosyltransferase activity"/>
    <property type="evidence" value="ECO:0007669"/>
    <property type="project" value="TreeGrafter"/>
</dbReference>
<dbReference type="Proteomes" id="UP000441399">
    <property type="component" value="Unassembled WGS sequence"/>
</dbReference>
<keyword evidence="2" id="KW-0808">Transferase</keyword>
<evidence type="ECO:0000313" key="6">
    <source>
        <dbReference type="EMBL" id="CAA0104351.1"/>
    </source>
</evidence>
<dbReference type="OrthoDB" id="146908at2"/>
<evidence type="ECO:0000259" key="5">
    <source>
        <dbReference type="Pfam" id="PF13844"/>
    </source>
</evidence>
<dbReference type="GO" id="GO:0006493">
    <property type="term" value="P:protein O-linked glycosylation"/>
    <property type="evidence" value="ECO:0007669"/>
    <property type="project" value="TreeGrafter"/>
</dbReference>
<dbReference type="PANTHER" id="PTHR44998:SF1">
    <property type="entry name" value="UDP-N-ACETYLGLUCOSAMINE--PEPTIDE N-ACETYLGLUCOSAMINYLTRANSFERASE 110 KDA SUBUNIT"/>
    <property type="match status" value="1"/>
</dbReference>
<dbReference type="InterPro" id="IPR029489">
    <property type="entry name" value="OGT/SEC/SPY_C"/>
</dbReference>
<dbReference type="AlphaFoldDB" id="A0A5S9PJU9"/>
<evidence type="ECO:0000256" key="3">
    <source>
        <dbReference type="ARBA" id="ARBA00022737"/>
    </source>
</evidence>
<dbReference type="PANTHER" id="PTHR44998">
    <property type="match status" value="1"/>
</dbReference>
<keyword evidence="7" id="KW-1185">Reference proteome</keyword>
<keyword evidence="4" id="KW-0802">TPR repeat</keyword>
<dbReference type="Pfam" id="PF13844">
    <property type="entry name" value="Glyco_transf_41"/>
    <property type="match status" value="1"/>
</dbReference>
<evidence type="ECO:0000256" key="1">
    <source>
        <dbReference type="ARBA" id="ARBA00004922"/>
    </source>
</evidence>
<keyword evidence="3" id="KW-0677">Repeat</keyword>
<reference evidence="6 7" key="1">
    <citation type="submission" date="2019-11" db="EMBL/GenBank/DDBJ databases">
        <authorList>
            <person name="Holert J."/>
        </authorList>
    </citation>
    <scope>NUCLEOTIDE SEQUENCE [LARGE SCALE GENOMIC DNA]</scope>
    <source>
        <strain evidence="6">SB11_3</strain>
    </source>
</reference>
<dbReference type="Gene3D" id="3.40.50.11380">
    <property type="match status" value="1"/>
</dbReference>
<accession>A0A5S9PJU9</accession>
<comment type="pathway">
    <text evidence="1">Protein modification; protein glycosylation.</text>
</comment>
<organism evidence="6 7">
    <name type="scientific">BD1-7 clade bacterium</name>
    <dbReference type="NCBI Taxonomy" id="2029982"/>
    <lineage>
        <taxon>Bacteria</taxon>
        <taxon>Pseudomonadati</taxon>
        <taxon>Pseudomonadota</taxon>
        <taxon>Gammaproteobacteria</taxon>
        <taxon>Cellvibrionales</taxon>
        <taxon>Spongiibacteraceae</taxon>
        <taxon>BD1-7 clade</taxon>
    </lineage>
</organism>
<feature type="domain" description="O-GlcNAc transferase C-terminal" evidence="5">
    <location>
        <begin position="316"/>
        <end position="490"/>
    </location>
</feature>
<name>A0A5S9PJU9_9GAMM</name>
<evidence type="ECO:0000313" key="7">
    <source>
        <dbReference type="Proteomes" id="UP000441399"/>
    </source>
</evidence>
<gene>
    <name evidence="6" type="ORF">OPDIPICF_00839</name>
</gene>